<dbReference type="EnsemblMetazoa" id="PPA37599.1">
    <property type="protein sequence ID" value="PPA37599.1"/>
    <property type="gene ID" value="WBGene00275968"/>
</dbReference>
<evidence type="ECO:0000313" key="2">
    <source>
        <dbReference type="Proteomes" id="UP000005239"/>
    </source>
</evidence>
<organism evidence="1 2">
    <name type="scientific">Pristionchus pacificus</name>
    <name type="common">Parasitic nematode worm</name>
    <dbReference type="NCBI Taxonomy" id="54126"/>
    <lineage>
        <taxon>Eukaryota</taxon>
        <taxon>Metazoa</taxon>
        <taxon>Ecdysozoa</taxon>
        <taxon>Nematoda</taxon>
        <taxon>Chromadorea</taxon>
        <taxon>Rhabditida</taxon>
        <taxon>Rhabditina</taxon>
        <taxon>Diplogasteromorpha</taxon>
        <taxon>Diplogasteroidea</taxon>
        <taxon>Neodiplogasteridae</taxon>
        <taxon>Pristionchus</taxon>
    </lineage>
</organism>
<reference evidence="2" key="1">
    <citation type="journal article" date="2008" name="Nat. Genet.">
        <title>The Pristionchus pacificus genome provides a unique perspective on nematode lifestyle and parasitism.</title>
        <authorList>
            <person name="Dieterich C."/>
            <person name="Clifton S.W."/>
            <person name="Schuster L.N."/>
            <person name="Chinwalla A."/>
            <person name="Delehaunty K."/>
            <person name="Dinkelacker I."/>
            <person name="Fulton L."/>
            <person name="Fulton R."/>
            <person name="Godfrey J."/>
            <person name="Minx P."/>
            <person name="Mitreva M."/>
            <person name="Roeseler W."/>
            <person name="Tian H."/>
            <person name="Witte H."/>
            <person name="Yang S.P."/>
            <person name="Wilson R.K."/>
            <person name="Sommer R.J."/>
        </authorList>
    </citation>
    <scope>NUCLEOTIDE SEQUENCE [LARGE SCALE GENOMIC DNA]</scope>
    <source>
        <strain evidence="2">PS312</strain>
    </source>
</reference>
<dbReference type="Proteomes" id="UP000005239">
    <property type="component" value="Unassembled WGS sequence"/>
</dbReference>
<gene>
    <name evidence="1" type="primary">WBGene00275968</name>
</gene>
<keyword evidence="2" id="KW-1185">Reference proteome</keyword>
<dbReference type="InterPro" id="IPR036063">
    <property type="entry name" value="Smr_dom_sf"/>
</dbReference>
<name>A0A2A6BAG8_PRIPA</name>
<evidence type="ECO:0000313" key="1">
    <source>
        <dbReference type="EnsemblMetazoa" id="PPA37599.1"/>
    </source>
</evidence>
<accession>A0A8R1YUM0</accession>
<protein>
    <submittedName>
        <fullName evidence="1">Smr domain-containing protein</fullName>
    </submittedName>
</protein>
<dbReference type="Gene3D" id="3.30.1370.110">
    <property type="match status" value="1"/>
</dbReference>
<dbReference type="AlphaFoldDB" id="A0A2A6BAG8"/>
<dbReference type="SMART" id="SM00463">
    <property type="entry name" value="SMR"/>
    <property type="match status" value="1"/>
</dbReference>
<proteinExistence type="predicted"/>
<sequence>MHSVAVPSSFIYTPSMPQPVFVVDQFGNHQLVYTVPPPQPVVFVPAPLPTHSDYHVQTTPLPDTVHPLLDPLRSPLCSHTASSSAGFSHKHRGYRWERDMDLDAMTRRNGGTIMHAEYVDKMNYLCKINNQNGFEFDRALLNLNAIRNRFLDEDILELHGLQRKLATDVLKKTVCEVQKGLRPKKLYLCVGQGNNSPTGESVIKRDVIDKAPLFGYSCRAMKGNRGVLVIEFP</sequence>
<dbReference type="SUPFAM" id="SSF160443">
    <property type="entry name" value="SMR domain-like"/>
    <property type="match status" value="1"/>
</dbReference>
<reference evidence="1" key="2">
    <citation type="submission" date="2022-06" db="UniProtKB">
        <authorList>
            <consortium name="EnsemblMetazoa"/>
        </authorList>
    </citation>
    <scope>IDENTIFICATION</scope>
    <source>
        <strain evidence="1">PS312</strain>
    </source>
</reference>
<accession>A0A2A6BAG8</accession>
<dbReference type="InterPro" id="IPR002625">
    <property type="entry name" value="Smr_dom"/>
</dbReference>
<dbReference type="OrthoDB" id="3231855at2759"/>